<protein>
    <recommendedName>
        <fullName evidence="3">Talin IBS2B domain-containing protein</fullName>
    </recommendedName>
</protein>
<dbReference type="InterPro" id="IPR054082">
    <property type="entry name" value="Talin_IBS2B"/>
</dbReference>
<dbReference type="Proteomes" id="UP000663844">
    <property type="component" value="Unassembled WGS sequence"/>
</dbReference>
<evidence type="ECO:0000313" key="4">
    <source>
        <dbReference type="EMBL" id="CAF4426942.1"/>
    </source>
</evidence>
<dbReference type="InterPro" id="IPR036723">
    <property type="entry name" value="Alpha-catenin/vinculin-like_sf"/>
</dbReference>
<organism evidence="4 5">
    <name type="scientific">Adineta steineri</name>
    <dbReference type="NCBI Taxonomy" id="433720"/>
    <lineage>
        <taxon>Eukaryota</taxon>
        <taxon>Metazoa</taxon>
        <taxon>Spiralia</taxon>
        <taxon>Gnathifera</taxon>
        <taxon>Rotifera</taxon>
        <taxon>Eurotatoria</taxon>
        <taxon>Bdelloidea</taxon>
        <taxon>Adinetida</taxon>
        <taxon>Adinetidae</taxon>
        <taxon>Adineta</taxon>
    </lineage>
</organism>
<dbReference type="GO" id="GO:0005925">
    <property type="term" value="C:focal adhesion"/>
    <property type="evidence" value="ECO:0007669"/>
    <property type="project" value="TreeGrafter"/>
</dbReference>
<evidence type="ECO:0000256" key="2">
    <source>
        <dbReference type="ARBA" id="ARBA00022490"/>
    </source>
</evidence>
<dbReference type="GO" id="GO:0005886">
    <property type="term" value="C:plasma membrane"/>
    <property type="evidence" value="ECO:0007669"/>
    <property type="project" value="TreeGrafter"/>
</dbReference>
<accession>A0A820QNB9</accession>
<name>A0A820QNB9_9BILA</name>
<dbReference type="GO" id="GO:0030036">
    <property type="term" value="P:actin cytoskeleton organization"/>
    <property type="evidence" value="ECO:0007669"/>
    <property type="project" value="TreeGrafter"/>
</dbReference>
<sequence length="156" mass="17388">KDEKIVENSIQDILQILRKLINSTRNLTAITTDQQIQISIIERSRDVLKYSINLIHEAKKVLQTSSDQNKLSLIARDLSSAINSCMSNMPSQRYFDEVIKQMCEYVYALAGPFDRKSSPLSLNSDSINRAAANLNQATTDLVVSTHTGGTNDLAKT</sequence>
<evidence type="ECO:0000259" key="3">
    <source>
        <dbReference type="Pfam" id="PF21896"/>
    </source>
</evidence>
<dbReference type="EMBL" id="CAJOAZ010029652">
    <property type="protein sequence ID" value="CAF4426942.1"/>
    <property type="molecule type" value="Genomic_DNA"/>
</dbReference>
<dbReference type="PANTHER" id="PTHR19981:SF1">
    <property type="entry name" value="RHEA, ISOFORM B"/>
    <property type="match status" value="1"/>
</dbReference>
<dbReference type="SUPFAM" id="SSF47220">
    <property type="entry name" value="alpha-catenin/vinculin-like"/>
    <property type="match status" value="1"/>
</dbReference>
<proteinExistence type="predicted"/>
<dbReference type="PANTHER" id="PTHR19981">
    <property type="entry name" value="TALIN"/>
    <property type="match status" value="1"/>
</dbReference>
<dbReference type="AlphaFoldDB" id="A0A820QNB9"/>
<dbReference type="GO" id="GO:0098609">
    <property type="term" value="P:cell-cell adhesion"/>
    <property type="evidence" value="ECO:0007669"/>
    <property type="project" value="TreeGrafter"/>
</dbReference>
<dbReference type="GO" id="GO:0051015">
    <property type="term" value="F:actin filament binding"/>
    <property type="evidence" value="ECO:0007669"/>
    <property type="project" value="InterPro"/>
</dbReference>
<feature type="non-terminal residue" evidence="4">
    <location>
        <position position="1"/>
    </location>
</feature>
<keyword evidence="2" id="KW-0963">Cytoplasm</keyword>
<dbReference type="GO" id="GO:0005737">
    <property type="term" value="C:cytoplasm"/>
    <property type="evidence" value="ECO:0007669"/>
    <property type="project" value="UniProtKB-SubCell"/>
</dbReference>
<reference evidence="4" key="1">
    <citation type="submission" date="2021-02" db="EMBL/GenBank/DDBJ databases">
        <authorList>
            <person name="Nowell W R."/>
        </authorList>
    </citation>
    <scope>NUCLEOTIDE SEQUENCE</scope>
</reference>
<dbReference type="Pfam" id="PF21896">
    <property type="entry name" value="Talin_IBS2B"/>
    <property type="match status" value="1"/>
</dbReference>
<evidence type="ECO:0000256" key="1">
    <source>
        <dbReference type="ARBA" id="ARBA00004496"/>
    </source>
</evidence>
<comment type="caution">
    <text evidence="4">The sequence shown here is derived from an EMBL/GenBank/DDBJ whole genome shotgun (WGS) entry which is preliminary data.</text>
</comment>
<gene>
    <name evidence="4" type="ORF">OXD698_LOCUS52991</name>
</gene>
<dbReference type="GO" id="GO:0005178">
    <property type="term" value="F:integrin binding"/>
    <property type="evidence" value="ECO:0007669"/>
    <property type="project" value="TreeGrafter"/>
</dbReference>
<comment type="subcellular location">
    <subcellularLocation>
        <location evidence="1">Cytoplasm</location>
    </subcellularLocation>
</comment>
<feature type="domain" description="Talin IBS2B" evidence="3">
    <location>
        <begin position="6"/>
        <end position="92"/>
    </location>
</feature>
<dbReference type="Gene3D" id="1.20.1420.10">
    <property type="entry name" value="Talin, central domain"/>
    <property type="match status" value="1"/>
</dbReference>
<evidence type="ECO:0000313" key="5">
    <source>
        <dbReference type="Proteomes" id="UP000663844"/>
    </source>
</evidence>
<feature type="non-terminal residue" evidence="4">
    <location>
        <position position="156"/>
    </location>
</feature>